<accession>A0A9N7N1H6</accession>
<name>A0A9N7N1H6_STRHE</name>
<dbReference type="OrthoDB" id="1728910at2759"/>
<evidence type="ECO:0000313" key="3">
    <source>
        <dbReference type="Proteomes" id="UP001153555"/>
    </source>
</evidence>
<dbReference type="InterPro" id="IPR008395">
    <property type="entry name" value="Agenet-like_dom"/>
</dbReference>
<keyword evidence="3" id="KW-1185">Reference proteome</keyword>
<evidence type="ECO:0000259" key="1">
    <source>
        <dbReference type="SMART" id="SM00743"/>
    </source>
</evidence>
<sequence>MVKLRGHAREFKDGRVSAFGLAKLRCYSSQPILSALKDHKGKQTGEGFSKSRALPNSPENIELLSQDSGMRGCWFRCNIMHSSEERLKVQYYDMIDVDGPGKLEDSSGIKFDVGITVDAWWCDGWWGGVVTLYDTSLNCKLQVYLPGKNKFLTMERKDIRFSKDWVENKWVNISAKPNILSLPANNKSTSTANTKG</sequence>
<comment type="caution">
    <text evidence="2">The sequence shown here is derived from an EMBL/GenBank/DDBJ whole genome shotgun (WGS) entry which is preliminary data.</text>
</comment>
<dbReference type="AlphaFoldDB" id="A0A9N7N1H6"/>
<dbReference type="SMART" id="SM00743">
    <property type="entry name" value="Agenet"/>
    <property type="match status" value="1"/>
</dbReference>
<evidence type="ECO:0000313" key="2">
    <source>
        <dbReference type="EMBL" id="CAA0818005.1"/>
    </source>
</evidence>
<dbReference type="EMBL" id="CACSLK010016728">
    <property type="protein sequence ID" value="CAA0818005.1"/>
    <property type="molecule type" value="Genomic_DNA"/>
</dbReference>
<dbReference type="PANTHER" id="PTHR31917:SF3">
    <property type="entry name" value="BROMO ADJACENT-LIKE DOMAIN PROTEIN"/>
    <property type="match status" value="1"/>
</dbReference>
<reference evidence="2" key="1">
    <citation type="submission" date="2019-12" db="EMBL/GenBank/DDBJ databases">
        <authorList>
            <person name="Scholes J."/>
        </authorList>
    </citation>
    <scope>NUCLEOTIDE SEQUENCE</scope>
</reference>
<proteinExistence type="predicted"/>
<dbReference type="InterPro" id="IPR014002">
    <property type="entry name" value="Agenet_dom_plant"/>
</dbReference>
<dbReference type="Proteomes" id="UP001153555">
    <property type="component" value="Unassembled WGS sequence"/>
</dbReference>
<gene>
    <name evidence="2" type="ORF">SHERM_17384</name>
</gene>
<organism evidence="2 3">
    <name type="scientific">Striga hermonthica</name>
    <name type="common">Purple witchweed</name>
    <name type="synonym">Buchnera hermonthica</name>
    <dbReference type="NCBI Taxonomy" id="68872"/>
    <lineage>
        <taxon>Eukaryota</taxon>
        <taxon>Viridiplantae</taxon>
        <taxon>Streptophyta</taxon>
        <taxon>Embryophyta</taxon>
        <taxon>Tracheophyta</taxon>
        <taxon>Spermatophyta</taxon>
        <taxon>Magnoliopsida</taxon>
        <taxon>eudicotyledons</taxon>
        <taxon>Gunneridae</taxon>
        <taxon>Pentapetalae</taxon>
        <taxon>asterids</taxon>
        <taxon>lamiids</taxon>
        <taxon>Lamiales</taxon>
        <taxon>Orobanchaceae</taxon>
        <taxon>Buchnereae</taxon>
        <taxon>Striga</taxon>
    </lineage>
</organism>
<feature type="domain" description="Agenet" evidence="1">
    <location>
        <begin position="109"/>
        <end position="167"/>
    </location>
</feature>
<protein>
    <submittedName>
        <fullName evidence="2">Agenet domain-containing protein / bromo-adjacent homology (BAH) domain-containing protein</fullName>
    </submittedName>
</protein>
<dbReference type="Pfam" id="PF05641">
    <property type="entry name" value="Agenet"/>
    <property type="match status" value="1"/>
</dbReference>
<dbReference type="PANTHER" id="PTHR31917">
    <property type="entry name" value="AGENET DOMAIN-CONTAINING PROTEIN-RELATED"/>
    <property type="match status" value="1"/>
</dbReference>